<dbReference type="NCBIfam" id="TIGR00638">
    <property type="entry name" value="Mop"/>
    <property type="match status" value="1"/>
</dbReference>
<protein>
    <submittedName>
        <fullName evidence="4">Molybdopterin-binding protein</fullName>
    </submittedName>
</protein>
<evidence type="ECO:0000256" key="1">
    <source>
        <dbReference type="ARBA" id="ARBA00022505"/>
    </source>
</evidence>
<feature type="domain" description="Mop" evidence="3">
    <location>
        <begin position="2"/>
        <end position="68"/>
    </location>
</feature>
<name>A0A2T5U097_9SPHN</name>
<dbReference type="Proteomes" id="UP000244013">
    <property type="component" value="Unassembled WGS sequence"/>
</dbReference>
<evidence type="ECO:0000313" key="4">
    <source>
        <dbReference type="EMBL" id="PTW44925.1"/>
    </source>
</evidence>
<dbReference type="InterPro" id="IPR005116">
    <property type="entry name" value="Transp-assoc_OB_typ1"/>
</dbReference>
<keyword evidence="1 2" id="KW-0500">Molybdenum</keyword>
<dbReference type="GeneID" id="91006926"/>
<gene>
    <name evidence="4" type="ORF">C8J25_10813</name>
</gene>
<reference evidence="4 5" key="1">
    <citation type="submission" date="2018-04" db="EMBL/GenBank/DDBJ databases">
        <title>Genomic Encyclopedia of Type Strains, Phase III (KMG-III): the genomes of soil and plant-associated and newly described type strains.</title>
        <authorList>
            <person name="Whitman W."/>
        </authorList>
    </citation>
    <scope>NUCLEOTIDE SEQUENCE [LARGE SCALE GENOMIC DNA]</scope>
    <source>
        <strain evidence="4 5">MA-olki</strain>
    </source>
</reference>
<comment type="caution">
    <text evidence="4">The sequence shown here is derived from an EMBL/GenBank/DDBJ whole genome shotgun (WGS) entry which is preliminary data.</text>
</comment>
<evidence type="ECO:0000259" key="3">
    <source>
        <dbReference type="PROSITE" id="PS51866"/>
    </source>
</evidence>
<proteinExistence type="predicted"/>
<dbReference type="RefSeq" id="WP_056063255.1">
    <property type="nucleotide sequence ID" value="NZ_JAPZPM010000007.1"/>
</dbReference>
<evidence type="ECO:0000313" key="5">
    <source>
        <dbReference type="Proteomes" id="UP000244013"/>
    </source>
</evidence>
<accession>A0A2T5U097</accession>
<dbReference type="InterPro" id="IPR004606">
    <property type="entry name" value="Mop_domain"/>
</dbReference>
<dbReference type="Pfam" id="PF03459">
    <property type="entry name" value="TOBE"/>
    <property type="match status" value="1"/>
</dbReference>
<dbReference type="GO" id="GO:0015689">
    <property type="term" value="P:molybdate ion transport"/>
    <property type="evidence" value="ECO:0007669"/>
    <property type="project" value="InterPro"/>
</dbReference>
<dbReference type="Gene3D" id="2.40.50.100">
    <property type="match status" value="1"/>
</dbReference>
<dbReference type="InterPro" id="IPR008995">
    <property type="entry name" value="Mo/tungstate-bd_C_term_dom"/>
</dbReference>
<dbReference type="OrthoDB" id="122515at2"/>
<organism evidence="4 5">
    <name type="scientific">Sphingomonas faeni</name>
    <dbReference type="NCBI Taxonomy" id="185950"/>
    <lineage>
        <taxon>Bacteria</taxon>
        <taxon>Pseudomonadati</taxon>
        <taxon>Pseudomonadota</taxon>
        <taxon>Alphaproteobacteria</taxon>
        <taxon>Sphingomonadales</taxon>
        <taxon>Sphingomonadaceae</taxon>
        <taxon>Sphingomonas</taxon>
    </lineage>
</organism>
<dbReference type="AlphaFoldDB" id="A0A2T5U097"/>
<sequence length="68" mass="6764">MKISARNQISGTIVSITPGAVNGSIKVDIGGGNVVTANITEEAIADLALATGDTVTVLIKASDVLIGK</sequence>
<dbReference type="SUPFAM" id="SSF50331">
    <property type="entry name" value="MOP-like"/>
    <property type="match status" value="1"/>
</dbReference>
<dbReference type="PROSITE" id="PS51866">
    <property type="entry name" value="MOP"/>
    <property type="match status" value="1"/>
</dbReference>
<evidence type="ECO:0000256" key="2">
    <source>
        <dbReference type="PROSITE-ProRule" id="PRU01213"/>
    </source>
</evidence>
<dbReference type="EMBL" id="QAYE01000008">
    <property type="protein sequence ID" value="PTW44925.1"/>
    <property type="molecule type" value="Genomic_DNA"/>
</dbReference>